<evidence type="ECO:0000313" key="6">
    <source>
        <dbReference type="Proteomes" id="UP000273145"/>
    </source>
</evidence>
<dbReference type="Gene3D" id="2.60.120.970">
    <property type="match status" value="1"/>
</dbReference>
<dbReference type="InterPro" id="IPR055372">
    <property type="entry name" value="CBM96"/>
</dbReference>
<reference evidence="5 6" key="1">
    <citation type="submission" date="2018-11" db="EMBL/GenBank/DDBJ databases">
        <title>Genome sequencing of Paenibacillus lentus DSM25539(T).</title>
        <authorList>
            <person name="Kook J.-K."/>
            <person name="Park S.-N."/>
            <person name="Lim Y.K."/>
        </authorList>
    </citation>
    <scope>NUCLEOTIDE SEQUENCE [LARGE SCALE GENOMIC DNA]</scope>
    <source>
        <strain evidence="5 6">DSM 25539</strain>
    </source>
</reference>
<keyword evidence="6" id="KW-1185">Reference proteome</keyword>
<accession>A0A3Q8S537</accession>
<evidence type="ECO:0000256" key="1">
    <source>
        <dbReference type="ARBA" id="ARBA00004613"/>
    </source>
</evidence>
<dbReference type="RefSeq" id="WP_125083148.1">
    <property type="nucleotide sequence ID" value="NZ_CP034248.1"/>
</dbReference>
<dbReference type="OrthoDB" id="2476528at2"/>
<dbReference type="Gene3D" id="2.60.120.260">
    <property type="entry name" value="Galactose-binding domain-like"/>
    <property type="match status" value="2"/>
</dbReference>
<evidence type="ECO:0000256" key="2">
    <source>
        <dbReference type="ARBA" id="ARBA00022525"/>
    </source>
</evidence>
<sequence>MFRIIEQTQAQMQQGYFSNSDIYVDGYGKLTLVNRNMQTNLALNKPYTKTLNSPLDSRYGDTGNRLFTDGNKSTWFQYSNLIEEDIVVDLGLIQSVGGACLYTNLNPGAGGNPRFVEFYGSINGVDFSYLGEDGISTGNTFNTFVTSFHGSFRYLKFKVKRPSAYVTRLAEGEIYSGISYTSYREHIYDISSVGVLRTNNAFWVDEIPFGTTVTVETSISLDGGGTWSTWKPLANGSSIQNAPLGTDISNGRLKIRTALSTNSINVPSFYNFNMYFDDTPKTDEKYIIIPRNAYSLNKITPEMTSSNEPAPYVVTGTGTNETSYPSWKLFDGLASPSSLNDMWRPYGVGTYVQLDLGSGNAKAVSGYRLQKNASSTGLTGFRIEGSFDGVDWVTVDEQSAVIWSGNELFQQISPLKTNEVYRYFRLYMTTGERPYLTELELFELVDGNGYQIKSSLIVPYGTSLPSMLYIPPHNKATGYVDVRPIYHENLPARVSIKVHDNLSCRINIPINNRASAIVKIVQPPTKMLSLSPIKDAFVREGTPKFNYGTEQDLYVGYNSKFSEKYRSFVKFDISVLPADQIIKSAHFKLFHELEGTPVQKVEIYELDREWNERGVTWDNQPVPTIKIAEVDVGGVGGYLSVDFTDIVKDWYNGSQQNKGFMIKLADENEQYYKRFYSKESRHSPILDIEYLDQTVYTYERADLRNNRIVVRQSNDKAITAKLTIHQIWYDQDIKSRIKIANMGVIDGSLIVKAPVLLSRITVRQSEQRDLTAKLNVQIKKSEDILSQITVSRDFAFGRIRVRQRKDIGLASRIAIRVSEELNLPTTLAVINPNLSAKISVVKSEYLAGTIHVIGQEEKLLLSKIVIRRNENKDLPAHIRVFEKATLPATIHVISAYIPCRISIPTHICFDQPSRIRVRVKWASDLMSRIVIDDPNGDSQGYVYIL</sequence>
<evidence type="ECO:0000313" key="5">
    <source>
        <dbReference type="EMBL" id="AZK47110.1"/>
    </source>
</evidence>
<dbReference type="GO" id="GO:0005576">
    <property type="term" value="C:extracellular region"/>
    <property type="evidence" value="ECO:0007669"/>
    <property type="project" value="UniProtKB-SubCell"/>
</dbReference>
<dbReference type="EMBL" id="CP034248">
    <property type="protein sequence ID" value="AZK47110.1"/>
    <property type="molecule type" value="Genomic_DNA"/>
</dbReference>
<gene>
    <name evidence="5" type="ORF">EIM92_13875</name>
</gene>
<dbReference type="Pfam" id="PF24517">
    <property type="entry name" value="CBM96"/>
    <property type="match status" value="1"/>
</dbReference>
<dbReference type="SUPFAM" id="SSF49785">
    <property type="entry name" value="Galactose-binding domain-like"/>
    <property type="match status" value="2"/>
</dbReference>
<dbReference type="NCBIfam" id="NF033679">
    <property type="entry name" value="DNRLRE_dom"/>
    <property type="match status" value="1"/>
</dbReference>
<comment type="subcellular location">
    <subcellularLocation>
        <location evidence="1">Secreted</location>
    </subcellularLocation>
</comment>
<keyword evidence="3" id="KW-0732">Signal</keyword>
<dbReference type="Proteomes" id="UP000273145">
    <property type="component" value="Chromosome"/>
</dbReference>
<organism evidence="5 6">
    <name type="scientific">Paenibacillus lentus</name>
    <dbReference type="NCBI Taxonomy" id="1338368"/>
    <lineage>
        <taxon>Bacteria</taxon>
        <taxon>Bacillati</taxon>
        <taxon>Bacillota</taxon>
        <taxon>Bacilli</taxon>
        <taxon>Bacillales</taxon>
        <taxon>Paenibacillaceae</taxon>
        <taxon>Paenibacillus</taxon>
    </lineage>
</organism>
<feature type="domain" description="Carbohydrate-binding module family 96" evidence="4">
    <location>
        <begin position="529"/>
        <end position="688"/>
    </location>
</feature>
<dbReference type="AlphaFoldDB" id="A0A3Q8S537"/>
<keyword evidence="2" id="KW-0964">Secreted</keyword>
<dbReference type="KEGG" id="plen:EIM92_13875"/>
<name>A0A3Q8S537_9BACL</name>
<protein>
    <submittedName>
        <fullName evidence="5">DNRLRE domain-containing protein</fullName>
    </submittedName>
</protein>
<dbReference type="InterPro" id="IPR008979">
    <property type="entry name" value="Galactose-bd-like_sf"/>
</dbReference>
<evidence type="ECO:0000259" key="4">
    <source>
        <dbReference type="Pfam" id="PF24517"/>
    </source>
</evidence>
<proteinExistence type="predicted"/>
<evidence type="ECO:0000256" key="3">
    <source>
        <dbReference type="ARBA" id="ARBA00022729"/>
    </source>
</evidence>